<sequence length="127" mass="13580">MFYESATTARVAPGPEGAYAPDQVRRTKRCTMGDASDDRSGPGPELTVGTRVLVRRKAEADATGEVVEDYAALTEPGGAGHAWAPAHRWAIALDDGRLVFADTDEVTVDPSPRSGRRGTHRRESSEG</sequence>
<dbReference type="KEGG" id="rop:ROP_36520"/>
<dbReference type="Proteomes" id="UP000002212">
    <property type="component" value="Chromosome"/>
</dbReference>
<name>C1B896_RHOOB</name>
<dbReference type="PATRIC" id="fig|632772.20.peg.3835"/>
<accession>C1B896</accession>
<dbReference type="HOGENOM" id="CLU_1968854_0_0_11"/>
<dbReference type="AlphaFoldDB" id="C1B896"/>
<gene>
    <name evidence="2" type="ordered locus">ROP_36520</name>
</gene>
<proteinExistence type="predicted"/>
<evidence type="ECO:0000313" key="2">
    <source>
        <dbReference type="EMBL" id="BAH51899.1"/>
    </source>
</evidence>
<evidence type="ECO:0000256" key="1">
    <source>
        <dbReference type="SAM" id="MobiDB-lite"/>
    </source>
</evidence>
<protein>
    <submittedName>
        <fullName evidence="2">Uncharacterized protein</fullName>
    </submittedName>
</protein>
<reference evidence="2 3" key="1">
    <citation type="submission" date="2009-03" db="EMBL/GenBank/DDBJ databases">
        <title>Comparison of the complete genome sequences of Rhodococcus erythropolis PR4 and Rhodococcus opacus B4.</title>
        <authorList>
            <person name="Takarada H."/>
            <person name="Sekine M."/>
            <person name="Hosoyama A."/>
            <person name="Yamada R."/>
            <person name="Fujisawa T."/>
            <person name="Omata S."/>
            <person name="Shimizu A."/>
            <person name="Tsukatani N."/>
            <person name="Tanikawa S."/>
            <person name="Fujita N."/>
            <person name="Harayama S."/>
        </authorList>
    </citation>
    <scope>NUCLEOTIDE SEQUENCE [LARGE SCALE GENOMIC DNA]</scope>
    <source>
        <strain evidence="2 3">B4</strain>
    </source>
</reference>
<dbReference type="EMBL" id="AP011115">
    <property type="protein sequence ID" value="BAH51899.1"/>
    <property type="molecule type" value="Genomic_DNA"/>
</dbReference>
<evidence type="ECO:0000313" key="3">
    <source>
        <dbReference type="Proteomes" id="UP000002212"/>
    </source>
</evidence>
<organism evidence="2 3">
    <name type="scientific">Rhodococcus opacus (strain B4)</name>
    <dbReference type="NCBI Taxonomy" id="632772"/>
    <lineage>
        <taxon>Bacteria</taxon>
        <taxon>Bacillati</taxon>
        <taxon>Actinomycetota</taxon>
        <taxon>Actinomycetes</taxon>
        <taxon>Mycobacteriales</taxon>
        <taxon>Nocardiaceae</taxon>
        <taxon>Rhodococcus</taxon>
    </lineage>
</organism>
<feature type="region of interest" description="Disordered" evidence="1">
    <location>
        <begin position="103"/>
        <end position="127"/>
    </location>
</feature>
<feature type="region of interest" description="Disordered" evidence="1">
    <location>
        <begin position="1"/>
        <end position="47"/>
    </location>
</feature>